<dbReference type="Proteomes" id="UP000183508">
    <property type="component" value="Unassembled WGS sequence"/>
</dbReference>
<evidence type="ECO:0000256" key="2">
    <source>
        <dbReference type="SAM" id="SignalP"/>
    </source>
</evidence>
<name>A0A1I7JKL4_9BACL</name>
<dbReference type="Gene3D" id="3.40.190.10">
    <property type="entry name" value="Periplasmic binding protein-like II"/>
    <property type="match status" value="1"/>
</dbReference>
<keyword evidence="1 2" id="KW-0732">Signal</keyword>
<dbReference type="InterPro" id="IPR000914">
    <property type="entry name" value="SBP_5_dom"/>
</dbReference>
<dbReference type="PIRSF" id="PIRSF002741">
    <property type="entry name" value="MppA"/>
    <property type="match status" value="1"/>
</dbReference>
<dbReference type="GO" id="GO:0043190">
    <property type="term" value="C:ATP-binding cassette (ABC) transporter complex"/>
    <property type="evidence" value="ECO:0007669"/>
    <property type="project" value="InterPro"/>
</dbReference>
<evidence type="ECO:0000259" key="3">
    <source>
        <dbReference type="Pfam" id="PF00496"/>
    </source>
</evidence>
<dbReference type="CDD" id="cd08512">
    <property type="entry name" value="PBP2_NikA_DppA_OppA_like_7"/>
    <property type="match status" value="1"/>
</dbReference>
<gene>
    <name evidence="4" type="ORF">SAMN05421543_110101</name>
</gene>
<feature type="domain" description="Solute-binding protein family 5" evidence="3">
    <location>
        <begin position="99"/>
        <end position="457"/>
    </location>
</feature>
<dbReference type="InterPro" id="IPR030678">
    <property type="entry name" value="Peptide/Ni-bd"/>
</dbReference>
<keyword evidence="5" id="KW-1185">Reference proteome</keyword>
<dbReference type="RefSeq" id="WP_074952650.1">
    <property type="nucleotide sequence ID" value="NZ_FPBV01000010.1"/>
</dbReference>
<protein>
    <submittedName>
        <fullName evidence="4">Peptide/nickel transport system substrate-binding protein</fullName>
    </submittedName>
</protein>
<dbReference type="Gene3D" id="3.90.76.10">
    <property type="entry name" value="Dipeptide-binding Protein, Domain 1"/>
    <property type="match status" value="1"/>
</dbReference>
<dbReference type="PANTHER" id="PTHR30290">
    <property type="entry name" value="PERIPLASMIC BINDING COMPONENT OF ABC TRANSPORTER"/>
    <property type="match status" value="1"/>
</dbReference>
<dbReference type="Pfam" id="PF00496">
    <property type="entry name" value="SBP_bac_5"/>
    <property type="match status" value="1"/>
</dbReference>
<dbReference type="InterPro" id="IPR039424">
    <property type="entry name" value="SBP_5"/>
</dbReference>
<feature type="signal peptide" evidence="2">
    <location>
        <begin position="1"/>
        <end position="30"/>
    </location>
</feature>
<evidence type="ECO:0000256" key="1">
    <source>
        <dbReference type="ARBA" id="ARBA00022729"/>
    </source>
</evidence>
<dbReference type="Gene3D" id="3.10.105.10">
    <property type="entry name" value="Dipeptide-binding Protein, Domain 3"/>
    <property type="match status" value="1"/>
</dbReference>
<dbReference type="EMBL" id="FPBV01000010">
    <property type="protein sequence ID" value="SFU85700.1"/>
    <property type="molecule type" value="Genomic_DNA"/>
</dbReference>
<dbReference type="GO" id="GO:0042938">
    <property type="term" value="P:dipeptide transport"/>
    <property type="evidence" value="ECO:0007669"/>
    <property type="project" value="TreeGrafter"/>
</dbReference>
<accession>A0A1I7JKL4</accession>
<dbReference type="AlphaFoldDB" id="A0A1I7JKL4"/>
<feature type="chain" id="PRO_5039068202" evidence="2">
    <location>
        <begin position="31"/>
        <end position="541"/>
    </location>
</feature>
<dbReference type="STRING" id="392015.SAMN05421543_110101"/>
<dbReference type="GO" id="GO:0030288">
    <property type="term" value="C:outer membrane-bounded periplasmic space"/>
    <property type="evidence" value="ECO:0007669"/>
    <property type="project" value="TreeGrafter"/>
</dbReference>
<sequence length="541" mass="59772">MKTCDETRSKRKRIGLSLAAVCLVSGLSLVGCGSNPPSANQAGGTAPAGAATDPTTLTVAMPADEGTLDPAVTMDNAAWKITYPCYERLVKYDGDKTTVTYDLATSYTVSSDGKKYLFTLREGDKFPDGTPVDANAVKFTFDRLMKINKGPAGDFEELQAVKVIDPTHVEFDLKYPFPAFVSALAANYASIVDPKVMEHEVNGDMGQSYLATHTMGSGPYQLAEWKKGQYLKLTLNPAYQGAKPKLQTVYFQIIGDASSERLQLEKGQVDIAEGIPADQLKSLSSESGITVVDKPSMLVDYVYLNVGKGNPALKDKRVRQAISYAIDYQGIIQSSQAGNATQMRGPIPQGLWGHDDSAFQYSYQPDKAKALLQQAGVGHLTLTLLYSDHMPWWPSEALAIQSNLQQVGIEVKLQNVEYATERQMLDQGQFDLALGVWSPDYADPYMFMNFWFDSKNFGLAGNRAFYSNPQVDSLIRQAGSVSDQDQRTKLYQDAQKIVIDDAPYVYLYQKNYMLPMRTNVHGFVYNPMLEQIYNLAEMSKS</sequence>
<dbReference type="PANTHER" id="PTHR30290:SF38">
    <property type="entry name" value="D,D-DIPEPTIDE-BINDING PERIPLASMIC PROTEIN DDPA-RELATED"/>
    <property type="match status" value="1"/>
</dbReference>
<dbReference type="SUPFAM" id="SSF53850">
    <property type="entry name" value="Periplasmic binding protein-like II"/>
    <property type="match status" value="1"/>
</dbReference>
<reference evidence="5" key="1">
    <citation type="submission" date="2016-10" db="EMBL/GenBank/DDBJ databases">
        <authorList>
            <person name="Varghese N."/>
        </authorList>
    </citation>
    <scope>NUCLEOTIDE SEQUENCE [LARGE SCALE GENOMIC DNA]</scope>
    <source>
        <strain evidence="5">DSM 17980</strain>
    </source>
</reference>
<proteinExistence type="predicted"/>
<organism evidence="4 5">
    <name type="scientific">Alicyclobacillus macrosporangiidus</name>
    <dbReference type="NCBI Taxonomy" id="392015"/>
    <lineage>
        <taxon>Bacteria</taxon>
        <taxon>Bacillati</taxon>
        <taxon>Bacillota</taxon>
        <taxon>Bacilli</taxon>
        <taxon>Bacillales</taxon>
        <taxon>Alicyclobacillaceae</taxon>
        <taxon>Alicyclobacillus</taxon>
    </lineage>
</organism>
<dbReference type="PROSITE" id="PS51257">
    <property type="entry name" value="PROKAR_LIPOPROTEIN"/>
    <property type="match status" value="1"/>
</dbReference>
<dbReference type="GO" id="GO:1904680">
    <property type="term" value="F:peptide transmembrane transporter activity"/>
    <property type="evidence" value="ECO:0007669"/>
    <property type="project" value="TreeGrafter"/>
</dbReference>
<evidence type="ECO:0000313" key="5">
    <source>
        <dbReference type="Proteomes" id="UP000183508"/>
    </source>
</evidence>
<evidence type="ECO:0000313" key="4">
    <source>
        <dbReference type="EMBL" id="SFU85700.1"/>
    </source>
</evidence>